<accession>A0A6A4A5D0</accession>
<evidence type="ECO:0000313" key="16">
    <source>
        <dbReference type="Proteomes" id="UP000441208"/>
    </source>
</evidence>
<evidence type="ECO:0000313" key="11">
    <source>
        <dbReference type="Proteomes" id="UP000429523"/>
    </source>
</evidence>
<evidence type="ECO:0000313" key="17">
    <source>
        <dbReference type="Proteomes" id="UP000460718"/>
    </source>
</evidence>
<evidence type="ECO:0000313" key="19">
    <source>
        <dbReference type="Proteomes" id="UP000486351"/>
    </source>
</evidence>
<evidence type="ECO:0000313" key="15">
    <source>
        <dbReference type="Proteomes" id="UP000440732"/>
    </source>
</evidence>
<evidence type="ECO:0000313" key="5">
    <source>
        <dbReference type="EMBL" id="KAE9152680.1"/>
    </source>
</evidence>
<protein>
    <submittedName>
        <fullName evidence="8">Uncharacterized protein</fullName>
    </submittedName>
</protein>
<keyword evidence="12" id="KW-1185">Reference proteome</keyword>
<evidence type="ECO:0000313" key="8">
    <source>
        <dbReference type="EMBL" id="KAE9252143.1"/>
    </source>
</evidence>
<evidence type="ECO:0000313" key="6">
    <source>
        <dbReference type="EMBL" id="KAE9189979.1"/>
    </source>
</evidence>
<evidence type="ECO:0000313" key="13">
    <source>
        <dbReference type="Proteomes" id="UP000437068"/>
    </source>
</evidence>
<name>A0A6A4A5D0_9STRA</name>
<dbReference type="Proteomes" id="UP000441208">
    <property type="component" value="Unassembled WGS sequence"/>
</dbReference>
<dbReference type="Proteomes" id="UP000486351">
    <property type="component" value="Unassembled WGS sequence"/>
</dbReference>
<dbReference type="EMBL" id="QXGE01002172">
    <property type="protein sequence ID" value="KAE9284236.1"/>
    <property type="molecule type" value="Genomic_DNA"/>
</dbReference>
<dbReference type="Proteomes" id="UP000476176">
    <property type="component" value="Unassembled WGS sequence"/>
</dbReference>
<evidence type="ECO:0000313" key="10">
    <source>
        <dbReference type="EMBL" id="KAE9359097.1"/>
    </source>
</evidence>
<dbReference type="Proteomes" id="UP000460718">
    <property type="component" value="Unassembled WGS sequence"/>
</dbReference>
<evidence type="ECO:0000313" key="2">
    <source>
        <dbReference type="EMBL" id="KAE9010261.1"/>
    </source>
</evidence>
<evidence type="ECO:0000313" key="20">
    <source>
        <dbReference type="Proteomes" id="UP000488956"/>
    </source>
</evidence>
<gene>
    <name evidence="9" type="ORF">PF001_g22485</name>
    <name evidence="8" type="ORF">PF002_g3947</name>
    <name evidence="7" type="ORF">PF004_g2896</name>
    <name evidence="6" type="ORF">PF005_g19434</name>
    <name evidence="5" type="ORF">PF006_g3139</name>
    <name evidence="3" type="ORF">PF007_g28494</name>
    <name evidence="10" type="ORF">PF008_g2367</name>
    <name evidence="1" type="ORF">PF009_g3777</name>
    <name evidence="4" type="ORF">PF010_g3264</name>
    <name evidence="2" type="ORF">PF011_g9896</name>
</gene>
<dbReference type="EMBL" id="QXFX01000100">
    <property type="protein sequence ID" value="KAE9132184.1"/>
    <property type="molecule type" value="Genomic_DNA"/>
</dbReference>
<dbReference type="EMBL" id="QXGA01000096">
    <property type="protein sequence ID" value="KAE9152680.1"/>
    <property type="molecule type" value="Genomic_DNA"/>
</dbReference>
<evidence type="ECO:0000313" key="12">
    <source>
        <dbReference type="Proteomes" id="UP000433483"/>
    </source>
</evidence>
<dbReference type="EMBL" id="QXGB01001488">
    <property type="protein sequence ID" value="KAE9189979.1"/>
    <property type="molecule type" value="Genomic_DNA"/>
</dbReference>
<evidence type="ECO:0000313" key="14">
    <source>
        <dbReference type="Proteomes" id="UP000440367"/>
    </source>
</evidence>
<dbReference type="EMBL" id="QXFW01000505">
    <property type="protein sequence ID" value="KAE9010261.1"/>
    <property type="molecule type" value="Genomic_DNA"/>
</dbReference>
<dbReference type="EMBL" id="QXGF01000111">
    <property type="protein sequence ID" value="KAE8946589.1"/>
    <property type="molecule type" value="Genomic_DNA"/>
</dbReference>
<evidence type="ECO:0000313" key="3">
    <source>
        <dbReference type="EMBL" id="KAE9066389.1"/>
    </source>
</evidence>
<dbReference type="EMBL" id="QXFZ01003949">
    <property type="protein sequence ID" value="KAE9066389.1"/>
    <property type="molecule type" value="Genomic_DNA"/>
</dbReference>
<dbReference type="EMBL" id="QXGD01000118">
    <property type="protein sequence ID" value="KAE9252143.1"/>
    <property type="molecule type" value="Genomic_DNA"/>
</dbReference>
<dbReference type="EMBL" id="QXGC01000087">
    <property type="protein sequence ID" value="KAE9250528.1"/>
    <property type="molecule type" value="Genomic_DNA"/>
</dbReference>
<dbReference type="Proteomes" id="UP000433483">
    <property type="component" value="Unassembled WGS sequence"/>
</dbReference>
<reference evidence="11 12" key="1">
    <citation type="submission" date="2018-08" db="EMBL/GenBank/DDBJ databases">
        <title>Genomic investigation of the strawberry pathogen Phytophthora fragariae indicates pathogenicity is determined by transcriptional variation in three key races.</title>
        <authorList>
            <person name="Adams T.M."/>
            <person name="Armitage A.D."/>
            <person name="Sobczyk M.K."/>
            <person name="Bates H.J."/>
            <person name="Dunwell J.M."/>
            <person name="Nellist C.F."/>
            <person name="Harrison R.J."/>
        </authorList>
    </citation>
    <scope>NUCLEOTIDE SEQUENCE [LARGE SCALE GENOMIC DNA]</scope>
    <source>
        <strain evidence="9 13">A4</strain>
        <strain evidence="8 14">BC-1</strain>
        <strain evidence="7 18">BC-23</strain>
        <strain evidence="6 12">NOV-27</strain>
        <strain evidence="5 15">NOV-5</strain>
        <strain evidence="3 16">NOV-71</strain>
        <strain evidence="10 19">NOV-77</strain>
        <strain evidence="1 11">NOV-9</strain>
        <strain evidence="4 20">ONT-3</strain>
        <strain evidence="2 17">SCRP245</strain>
    </source>
</reference>
<sequence>MISDMEDDDVDIVGPTSNLWLFKICLDLPTANGTIWT</sequence>
<evidence type="ECO:0000313" key="1">
    <source>
        <dbReference type="EMBL" id="KAE8946589.1"/>
    </source>
</evidence>
<evidence type="ECO:0000313" key="7">
    <source>
        <dbReference type="EMBL" id="KAE9250528.1"/>
    </source>
</evidence>
<dbReference type="Proteomes" id="UP000440732">
    <property type="component" value="Unassembled WGS sequence"/>
</dbReference>
<dbReference type="Proteomes" id="UP000488956">
    <property type="component" value="Unassembled WGS sequence"/>
</dbReference>
<dbReference type="Proteomes" id="UP000440367">
    <property type="component" value="Unassembled WGS sequence"/>
</dbReference>
<dbReference type="AlphaFoldDB" id="A0A6A4A5D0"/>
<dbReference type="Proteomes" id="UP000437068">
    <property type="component" value="Unassembled WGS sequence"/>
</dbReference>
<dbReference type="EMBL" id="QXFY01000064">
    <property type="protein sequence ID" value="KAE9359097.1"/>
    <property type="molecule type" value="Genomic_DNA"/>
</dbReference>
<evidence type="ECO:0000313" key="18">
    <source>
        <dbReference type="Proteomes" id="UP000476176"/>
    </source>
</evidence>
<dbReference type="Proteomes" id="UP000429523">
    <property type="component" value="Unassembled WGS sequence"/>
</dbReference>
<comment type="caution">
    <text evidence="8">The sequence shown here is derived from an EMBL/GenBank/DDBJ whole genome shotgun (WGS) entry which is preliminary data.</text>
</comment>
<evidence type="ECO:0000313" key="9">
    <source>
        <dbReference type="EMBL" id="KAE9284236.1"/>
    </source>
</evidence>
<evidence type="ECO:0000313" key="4">
    <source>
        <dbReference type="EMBL" id="KAE9132184.1"/>
    </source>
</evidence>
<proteinExistence type="predicted"/>
<organism evidence="8 14">
    <name type="scientific">Phytophthora fragariae</name>
    <dbReference type="NCBI Taxonomy" id="53985"/>
    <lineage>
        <taxon>Eukaryota</taxon>
        <taxon>Sar</taxon>
        <taxon>Stramenopiles</taxon>
        <taxon>Oomycota</taxon>
        <taxon>Peronosporomycetes</taxon>
        <taxon>Peronosporales</taxon>
        <taxon>Peronosporaceae</taxon>
        <taxon>Phytophthora</taxon>
    </lineage>
</organism>